<organism evidence="1 2">
    <name type="scientific">Paenibacillus anaericanus</name>
    <dbReference type="NCBI Taxonomy" id="170367"/>
    <lineage>
        <taxon>Bacteria</taxon>
        <taxon>Bacillati</taxon>
        <taxon>Bacillota</taxon>
        <taxon>Bacilli</taxon>
        <taxon>Bacillales</taxon>
        <taxon>Paenibacillaceae</taxon>
        <taxon>Paenibacillus</taxon>
    </lineage>
</organism>
<dbReference type="Pfam" id="PF10704">
    <property type="entry name" value="DUF2508"/>
    <property type="match status" value="1"/>
</dbReference>
<evidence type="ECO:0000313" key="2">
    <source>
        <dbReference type="Proteomes" id="UP000279446"/>
    </source>
</evidence>
<reference evidence="1 2" key="1">
    <citation type="submission" date="2018-12" db="EMBL/GenBank/DDBJ databases">
        <authorList>
            <person name="Sun L."/>
            <person name="Chen Z."/>
        </authorList>
    </citation>
    <scope>NUCLEOTIDE SEQUENCE [LARGE SCALE GENOMIC DNA]</scope>
    <source>
        <strain evidence="1 2">DSM 15890</strain>
    </source>
</reference>
<dbReference type="RefSeq" id="WP_127194621.1">
    <property type="nucleotide sequence ID" value="NZ_RZNY01000032.1"/>
</dbReference>
<dbReference type="InterPro" id="IPR019644">
    <property type="entry name" value="DUF2508"/>
</dbReference>
<keyword evidence="2" id="KW-1185">Reference proteome</keyword>
<evidence type="ECO:0000313" key="1">
    <source>
        <dbReference type="EMBL" id="RUT41351.1"/>
    </source>
</evidence>
<accession>A0A3S1DKC4</accession>
<protein>
    <submittedName>
        <fullName evidence="1">DUF2508 family protein</fullName>
    </submittedName>
</protein>
<dbReference type="EMBL" id="RZNY01000032">
    <property type="protein sequence ID" value="RUT41351.1"/>
    <property type="molecule type" value="Genomic_DNA"/>
</dbReference>
<proteinExistence type="predicted"/>
<name>A0A3S1DKC4_9BACL</name>
<dbReference type="OrthoDB" id="2649829at2"/>
<dbReference type="AlphaFoldDB" id="A0A3S1DKC4"/>
<gene>
    <name evidence="1" type="ORF">EJP82_24170</name>
</gene>
<comment type="caution">
    <text evidence="1">The sequence shown here is derived from an EMBL/GenBank/DDBJ whole genome shotgun (WGS) entry which is preliminary data.</text>
</comment>
<dbReference type="Proteomes" id="UP000279446">
    <property type="component" value="Unassembled WGS sequence"/>
</dbReference>
<sequence>MGQWRALIARWRSAPQEDSDFIYKKQLYQEVSKAREEWERAYQAFQAAVESDEVDVAIYTLEAAERRYQIQLKIAKGANLNWNIFKQR</sequence>